<name>A0ABC9C701_9POAL</name>
<dbReference type="Pfam" id="PF22486">
    <property type="entry name" value="MATH_2"/>
    <property type="match status" value="1"/>
</dbReference>
<organism evidence="6 7">
    <name type="scientific">Urochloa decumbens</name>
    <dbReference type="NCBI Taxonomy" id="240449"/>
    <lineage>
        <taxon>Eukaryota</taxon>
        <taxon>Viridiplantae</taxon>
        <taxon>Streptophyta</taxon>
        <taxon>Embryophyta</taxon>
        <taxon>Tracheophyta</taxon>
        <taxon>Spermatophyta</taxon>
        <taxon>Magnoliopsida</taxon>
        <taxon>Liliopsida</taxon>
        <taxon>Poales</taxon>
        <taxon>Poaceae</taxon>
        <taxon>PACMAD clade</taxon>
        <taxon>Panicoideae</taxon>
        <taxon>Panicodae</taxon>
        <taxon>Paniceae</taxon>
        <taxon>Melinidinae</taxon>
        <taxon>Urochloa</taxon>
    </lineage>
</organism>
<evidence type="ECO:0000256" key="2">
    <source>
        <dbReference type="ARBA" id="ARBA00010846"/>
    </source>
</evidence>
<sequence>MATRTTKTNSLNHRVTAAGDARRQHQQPTKTSSRCVAEGETVTHDFEVARYSQLIKTLGVGQYVTSGTFSAGGHDWAIRLYPKQHGAGVDHRPPLFHAGACLQLCDAAAVAPELVTARFTLCLVRNDGRASPMATEAMTAAFGAPPRDRHGFHKLLPDAGKLRAWRCLHNDAVTVRCVVTVVRATHPVPPPELAGDLGRLLATGMGADVTLDVGGRAFPAHRVVLAARSPVFRAELFGGMMEKDARRIKIAGVRPEVFGLLLRFVYTESLPGDGEGCDAATMRRLLVAADLYGLDRLKRICEGKLHASIDERTVASMLALAERHNCPRLRDACLAFTSSSLAS</sequence>
<dbReference type="Pfam" id="PF00651">
    <property type="entry name" value="BTB"/>
    <property type="match status" value="1"/>
</dbReference>
<accession>A0ABC9C701</accession>
<dbReference type="Gene3D" id="2.60.210.10">
    <property type="entry name" value="Apoptosis, Tumor Necrosis Factor Receptor Associated Protein 2, Chain A"/>
    <property type="match status" value="1"/>
</dbReference>
<comment type="pathway">
    <text evidence="1">Protein modification; protein ubiquitination.</text>
</comment>
<dbReference type="CDD" id="cd00121">
    <property type="entry name" value="MATH"/>
    <property type="match status" value="1"/>
</dbReference>
<dbReference type="Pfam" id="PF24570">
    <property type="entry name" value="BACK_BPM_SPOP"/>
    <property type="match status" value="1"/>
</dbReference>
<feature type="domain" description="BTB" evidence="4">
    <location>
        <begin position="207"/>
        <end position="274"/>
    </location>
</feature>
<dbReference type="PROSITE" id="PS50097">
    <property type="entry name" value="BTB"/>
    <property type="match status" value="1"/>
</dbReference>
<dbReference type="AlphaFoldDB" id="A0ABC9C701"/>
<dbReference type="InterPro" id="IPR045005">
    <property type="entry name" value="BPM1-6"/>
</dbReference>
<keyword evidence="7" id="KW-1185">Reference proteome</keyword>
<dbReference type="InterPro" id="IPR011333">
    <property type="entry name" value="SKP1/BTB/POZ_sf"/>
</dbReference>
<dbReference type="InterPro" id="IPR056423">
    <property type="entry name" value="BACK_BPM_SPOP"/>
</dbReference>
<evidence type="ECO:0000256" key="3">
    <source>
        <dbReference type="SAM" id="MobiDB-lite"/>
    </source>
</evidence>
<protein>
    <submittedName>
        <fullName evidence="6">Uncharacterized protein</fullName>
    </submittedName>
</protein>
<dbReference type="Proteomes" id="UP001497457">
    <property type="component" value="Chromosome 29rd"/>
</dbReference>
<feature type="compositionally biased region" description="Polar residues" evidence="3">
    <location>
        <begin position="1"/>
        <end position="13"/>
    </location>
</feature>
<dbReference type="PANTHER" id="PTHR26379">
    <property type="entry name" value="BTB/POZ AND MATH DOMAIN-CONTAINING PROTEIN 1"/>
    <property type="match status" value="1"/>
</dbReference>
<dbReference type="SUPFAM" id="SSF49599">
    <property type="entry name" value="TRAF domain-like"/>
    <property type="match status" value="1"/>
</dbReference>
<dbReference type="PROSITE" id="PS50144">
    <property type="entry name" value="MATH"/>
    <property type="match status" value="1"/>
</dbReference>
<dbReference type="InterPro" id="IPR000210">
    <property type="entry name" value="BTB/POZ_dom"/>
</dbReference>
<gene>
    <name evidence="6" type="ORF">URODEC1_LOCUS72172</name>
</gene>
<dbReference type="SMART" id="SM00225">
    <property type="entry name" value="BTB"/>
    <property type="match status" value="1"/>
</dbReference>
<comment type="similarity">
    <text evidence="2">Belongs to the Tdpoz family.</text>
</comment>
<dbReference type="InterPro" id="IPR008974">
    <property type="entry name" value="TRAF-like"/>
</dbReference>
<dbReference type="InterPro" id="IPR002083">
    <property type="entry name" value="MATH/TRAF_dom"/>
</dbReference>
<feature type="region of interest" description="Disordered" evidence="3">
    <location>
        <begin position="1"/>
        <end position="35"/>
    </location>
</feature>
<reference evidence="6" key="1">
    <citation type="submission" date="2024-10" db="EMBL/GenBank/DDBJ databases">
        <authorList>
            <person name="Ryan C."/>
        </authorList>
    </citation>
    <scope>NUCLEOTIDE SEQUENCE [LARGE SCALE GENOMIC DNA]</scope>
</reference>
<evidence type="ECO:0000313" key="7">
    <source>
        <dbReference type="Proteomes" id="UP001497457"/>
    </source>
</evidence>
<evidence type="ECO:0000259" key="5">
    <source>
        <dbReference type="PROSITE" id="PS50144"/>
    </source>
</evidence>
<dbReference type="SUPFAM" id="SSF54695">
    <property type="entry name" value="POZ domain"/>
    <property type="match status" value="1"/>
</dbReference>
<evidence type="ECO:0000259" key="4">
    <source>
        <dbReference type="PROSITE" id="PS50097"/>
    </source>
</evidence>
<evidence type="ECO:0000256" key="1">
    <source>
        <dbReference type="ARBA" id="ARBA00004906"/>
    </source>
</evidence>
<proteinExistence type="inferred from homology"/>
<dbReference type="Gene3D" id="3.30.710.10">
    <property type="entry name" value="Potassium Channel Kv1.1, Chain A"/>
    <property type="match status" value="1"/>
</dbReference>
<feature type="domain" description="MATH" evidence="5">
    <location>
        <begin position="41"/>
        <end position="179"/>
    </location>
</feature>
<dbReference type="EMBL" id="OZ075139">
    <property type="protein sequence ID" value="CAL5014788.1"/>
    <property type="molecule type" value="Genomic_DNA"/>
</dbReference>
<evidence type="ECO:0000313" key="6">
    <source>
        <dbReference type="EMBL" id="CAL5014788.1"/>
    </source>
</evidence>
<dbReference type="PANTHER" id="PTHR26379:SF388">
    <property type="entry name" value="OS04G0625700 PROTEIN"/>
    <property type="match status" value="1"/>
</dbReference>